<organism evidence="1 2">
    <name type="scientific">Shinella zoogloeoides</name>
    <name type="common">Crabtreella saccharophila</name>
    <dbReference type="NCBI Taxonomy" id="352475"/>
    <lineage>
        <taxon>Bacteria</taxon>
        <taxon>Pseudomonadati</taxon>
        <taxon>Pseudomonadota</taxon>
        <taxon>Alphaproteobacteria</taxon>
        <taxon>Hyphomicrobiales</taxon>
        <taxon>Rhizobiaceae</taxon>
        <taxon>Shinella</taxon>
    </lineage>
</organism>
<dbReference type="Proteomes" id="UP000440304">
    <property type="component" value="Unassembled WGS sequence"/>
</dbReference>
<name>A0A6N8TM69_SHIZO</name>
<reference evidence="1 2" key="1">
    <citation type="submission" date="2019-12" db="EMBL/GenBank/DDBJ databases">
        <title>Shinella granuli gen. nov., sp. nov., and proposal of the reclassification of Zoogloea ramigera ATCC 19623 as Shinella zoogloeoides sp. nov.</title>
        <authorList>
            <person name="Gao J."/>
        </authorList>
    </citation>
    <scope>NUCLEOTIDE SEQUENCE [LARGE SCALE GENOMIC DNA]</scope>
    <source>
        <strain evidence="1 2">DSM 287</strain>
    </source>
</reference>
<comment type="caution">
    <text evidence="1">The sequence shown here is derived from an EMBL/GenBank/DDBJ whole genome shotgun (WGS) entry which is preliminary data.</text>
</comment>
<evidence type="ECO:0000313" key="1">
    <source>
        <dbReference type="EMBL" id="MXO02328.1"/>
    </source>
</evidence>
<proteinExistence type="predicted"/>
<evidence type="ECO:0000313" key="2">
    <source>
        <dbReference type="Proteomes" id="UP000440304"/>
    </source>
</evidence>
<sequence>MNWRDLYPEGSTVFIGREGYVVSHNEHALGLDLFDKDDQLVMTIAPEFVPKIVDGIRYPEVTE</sequence>
<dbReference type="RefSeq" id="WP_160787622.1">
    <property type="nucleotide sequence ID" value="NZ_CP086610.1"/>
</dbReference>
<gene>
    <name evidence="1" type="ORF">GR156_18590</name>
</gene>
<dbReference type="AlphaFoldDB" id="A0A6N8TM69"/>
<accession>A0A6N8TM69</accession>
<protein>
    <submittedName>
        <fullName evidence="1">Uncharacterized protein</fullName>
    </submittedName>
</protein>
<dbReference type="EMBL" id="WUML01000020">
    <property type="protein sequence ID" value="MXO02328.1"/>
    <property type="molecule type" value="Genomic_DNA"/>
</dbReference>